<evidence type="ECO:0000313" key="1">
    <source>
        <dbReference type="EMBL" id="CAH2037986.1"/>
    </source>
</evidence>
<proteinExistence type="predicted"/>
<name>A0AAU9RGR9_THLAR</name>
<gene>
    <name evidence="1" type="ORF">TAV2_LOCUS648</name>
</gene>
<evidence type="ECO:0000313" key="2">
    <source>
        <dbReference type="Proteomes" id="UP000836841"/>
    </source>
</evidence>
<dbReference type="Proteomes" id="UP000836841">
    <property type="component" value="Chromosome 1"/>
</dbReference>
<protein>
    <submittedName>
        <fullName evidence="1">Uncharacterized protein</fullName>
    </submittedName>
</protein>
<organism evidence="1 2">
    <name type="scientific">Thlaspi arvense</name>
    <name type="common">Field penny-cress</name>
    <dbReference type="NCBI Taxonomy" id="13288"/>
    <lineage>
        <taxon>Eukaryota</taxon>
        <taxon>Viridiplantae</taxon>
        <taxon>Streptophyta</taxon>
        <taxon>Embryophyta</taxon>
        <taxon>Tracheophyta</taxon>
        <taxon>Spermatophyta</taxon>
        <taxon>Magnoliopsida</taxon>
        <taxon>eudicotyledons</taxon>
        <taxon>Gunneridae</taxon>
        <taxon>Pentapetalae</taxon>
        <taxon>rosids</taxon>
        <taxon>malvids</taxon>
        <taxon>Brassicales</taxon>
        <taxon>Brassicaceae</taxon>
        <taxon>Thlaspideae</taxon>
        <taxon>Thlaspi</taxon>
    </lineage>
</organism>
<sequence>MQMMSNVKRRSTSCRSKGSCDLAKLSITFSSFFFTKCCVVSKECSMNLVECISVTMIRRCSFQDASSALKIPSSSRSLNRSLKNVPLGKFLKLVLSMYSTFAGTQVTAP</sequence>
<keyword evidence="2" id="KW-1185">Reference proteome</keyword>
<dbReference type="EMBL" id="OU466857">
    <property type="protein sequence ID" value="CAH2037986.1"/>
    <property type="molecule type" value="Genomic_DNA"/>
</dbReference>
<reference evidence="1 2" key="1">
    <citation type="submission" date="2022-03" db="EMBL/GenBank/DDBJ databases">
        <authorList>
            <person name="Nunn A."/>
            <person name="Chopra R."/>
            <person name="Nunn A."/>
            <person name="Contreras Garrido A."/>
        </authorList>
    </citation>
    <scope>NUCLEOTIDE SEQUENCE [LARGE SCALE GENOMIC DNA]</scope>
</reference>
<dbReference type="AlphaFoldDB" id="A0AAU9RGR9"/>
<accession>A0AAU9RGR9</accession>